<accession>A0A8H3IZB8</accession>
<feature type="domain" description="F-box" evidence="1">
    <location>
        <begin position="9"/>
        <end position="55"/>
    </location>
</feature>
<dbReference type="CDD" id="cd09917">
    <property type="entry name" value="F-box_SF"/>
    <property type="match status" value="1"/>
</dbReference>
<proteinExistence type="predicted"/>
<reference evidence="2" key="1">
    <citation type="submission" date="2021-03" db="EMBL/GenBank/DDBJ databases">
        <authorList>
            <person name="Tagirdzhanova G."/>
        </authorList>
    </citation>
    <scope>NUCLEOTIDE SEQUENCE</scope>
</reference>
<keyword evidence="3" id="KW-1185">Reference proteome</keyword>
<sequence length="423" mass="48692">MEPRSTKGVSRLLTLPPEMVSNLLHFCDEQSLKNLSSTCKILHGTIALSLKYRRIDISAHRIGRFEYTHGNGTVTHYWSDQYPPRFDVEVLARKQHGFLEEVLDRPYLGSLVHDFTWTIRSYCDPDGYWPGRMTTDAVYPDTHMWESFQKMTNVTKLDLGCYQETWDWVYLRQPPPVLFPSVTDLRLSGVMYRQIVETIFDSITLSNLEHLSLDNLQDPGQSGDEYPNRQSYFGTALWDPVALPQIIKETKWPGTMRGILPLIQDRCSTLRSLSYRKPGSWAELQELGPIPYQFQDEECCREVASFIGSVSGTLEAFTFEQGVSEPQLSWVQSGEISNLWIYGFMARKMKPMDQRFIDHVLPVLMNTTWLSLRELNIIGVGSWQGEPTMDAPTKARLQKHLGSEVSVHYQDVSQRPCENFEMS</sequence>
<organism evidence="2 3">
    <name type="scientific">Heterodermia speciosa</name>
    <dbReference type="NCBI Taxonomy" id="116794"/>
    <lineage>
        <taxon>Eukaryota</taxon>
        <taxon>Fungi</taxon>
        <taxon>Dikarya</taxon>
        <taxon>Ascomycota</taxon>
        <taxon>Pezizomycotina</taxon>
        <taxon>Lecanoromycetes</taxon>
        <taxon>OSLEUM clade</taxon>
        <taxon>Lecanoromycetidae</taxon>
        <taxon>Caliciales</taxon>
        <taxon>Physciaceae</taxon>
        <taxon>Heterodermia</taxon>
    </lineage>
</organism>
<dbReference type="OrthoDB" id="4252443at2759"/>
<evidence type="ECO:0000313" key="2">
    <source>
        <dbReference type="EMBL" id="CAF9936275.1"/>
    </source>
</evidence>
<protein>
    <recommendedName>
        <fullName evidence="1">F-box domain-containing protein</fullName>
    </recommendedName>
</protein>
<dbReference type="EMBL" id="CAJPDS010000090">
    <property type="protein sequence ID" value="CAF9936275.1"/>
    <property type="molecule type" value="Genomic_DNA"/>
</dbReference>
<dbReference type="AlphaFoldDB" id="A0A8H3IZB8"/>
<dbReference type="PROSITE" id="PS50181">
    <property type="entry name" value="FBOX"/>
    <property type="match status" value="1"/>
</dbReference>
<name>A0A8H3IZB8_9LECA</name>
<gene>
    <name evidence="2" type="ORF">HETSPECPRED_010287</name>
</gene>
<dbReference type="InterPro" id="IPR001810">
    <property type="entry name" value="F-box_dom"/>
</dbReference>
<evidence type="ECO:0000313" key="3">
    <source>
        <dbReference type="Proteomes" id="UP000664521"/>
    </source>
</evidence>
<dbReference type="SUPFAM" id="SSF81383">
    <property type="entry name" value="F-box domain"/>
    <property type="match status" value="1"/>
</dbReference>
<dbReference type="InterPro" id="IPR036047">
    <property type="entry name" value="F-box-like_dom_sf"/>
</dbReference>
<comment type="caution">
    <text evidence="2">The sequence shown here is derived from an EMBL/GenBank/DDBJ whole genome shotgun (WGS) entry which is preliminary data.</text>
</comment>
<evidence type="ECO:0000259" key="1">
    <source>
        <dbReference type="PROSITE" id="PS50181"/>
    </source>
</evidence>
<dbReference type="Proteomes" id="UP000664521">
    <property type="component" value="Unassembled WGS sequence"/>
</dbReference>